<dbReference type="GO" id="GO:0005634">
    <property type="term" value="C:nucleus"/>
    <property type="evidence" value="ECO:0007669"/>
    <property type="project" value="TreeGrafter"/>
</dbReference>
<evidence type="ECO:0000256" key="1">
    <source>
        <dbReference type="SAM" id="MobiDB-lite"/>
    </source>
</evidence>
<sequence>MDILKELESDDFTNILNVQRYIPIYNRFFELNSTNYNNVMFEQNYHLSNFIKKENLESNTYLVNVTSNIDNELERKMFCKFSPLVDPVKYMMGKYENNNINNMPSFKNNENVHEKILNENNCAYIDGLFTFFSSKLLNVNFKHGIEYYGSFLGNKQNYYYNVSEDLEYISNSSYFYDNLNKLYKIENPGYEEEILQHSTKNKKSLHFLNDENIKLDDINELTNNNYDNVFQETINKNLESEELVEWNLKISDNNDAISIVSDNSDCSSRSSDTENSEDENSDFEDDESDEESEEDDDDCTSEEDLTAVIYNYPVQVICMEKCKDTLDNYMNIKDIKCEEWRSIMFQIVITLATYQKTFNFTHNDLHTNNIMYIETDEKYLEYKFNNVYYKVPTYGKIYKIIDFGRSIYKYKNEVFCSDSFNKGEDADTQYNTEPFFDENKPRLDPNMSFDLCRLGCSLFDYFIEELEDQDKVYKKNEMAKMICGWCIDDKGRNILYKKNGDERYPEFKLYKMIARSVTKYVPKDIIKSNEFKKYIVNGPNEENIKNIMNIDILNI</sequence>
<dbReference type="AlphaFoldDB" id="A0A6C0AXQ6"/>
<dbReference type="Gene3D" id="1.10.510.10">
    <property type="entry name" value="Transferase(Phosphotransferase) domain 1"/>
    <property type="match status" value="1"/>
</dbReference>
<dbReference type="PANTHER" id="PTHR24419:SF18">
    <property type="entry name" value="SERINE_THREONINE-PROTEIN KINASE HASPIN"/>
    <property type="match status" value="1"/>
</dbReference>
<feature type="compositionally biased region" description="Acidic residues" evidence="1">
    <location>
        <begin position="274"/>
        <end position="301"/>
    </location>
</feature>
<dbReference type="GO" id="GO:0000278">
    <property type="term" value="P:mitotic cell cycle"/>
    <property type="evidence" value="ECO:0007669"/>
    <property type="project" value="TreeGrafter"/>
</dbReference>
<name>A0A6C0AXQ6_9ZZZZ</name>
<dbReference type="InterPro" id="IPR011009">
    <property type="entry name" value="Kinase-like_dom_sf"/>
</dbReference>
<dbReference type="EMBL" id="MN738771">
    <property type="protein sequence ID" value="QHS84015.1"/>
    <property type="molecule type" value="Genomic_DNA"/>
</dbReference>
<dbReference type="GO" id="GO:0072354">
    <property type="term" value="F:histone H3T3 kinase activity"/>
    <property type="evidence" value="ECO:0007669"/>
    <property type="project" value="TreeGrafter"/>
</dbReference>
<reference evidence="2" key="1">
    <citation type="journal article" date="2020" name="Nature">
        <title>Giant virus diversity and host interactions through global metagenomics.</title>
        <authorList>
            <person name="Schulz F."/>
            <person name="Roux S."/>
            <person name="Paez-Espino D."/>
            <person name="Jungbluth S."/>
            <person name="Walsh D.A."/>
            <person name="Denef V.J."/>
            <person name="McMahon K.D."/>
            <person name="Konstantinidis K.T."/>
            <person name="Eloe-Fadrosh E.A."/>
            <person name="Kyrpides N.C."/>
            <person name="Woyke T."/>
        </authorList>
    </citation>
    <scope>NUCLEOTIDE SEQUENCE</scope>
    <source>
        <strain evidence="2">GVMAG-S-ERX555965-48</strain>
    </source>
</reference>
<dbReference type="SUPFAM" id="SSF56112">
    <property type="entry name" value="Protein kinase-like (PK-like)"/>
    <property type="match status" value="1"/>
</dbReference>
<evidence type="ECO:0000313" key="2">
    <source>
        <dbReference type="EMBL" id="QHS84015.1"/>
    </source>
</evidence>
<feature type="compositionally biased region" description="Low complexity" evidence="1">
    <location>
        <begin position="261"/>
        <end position="270"/>
    </location>
</feature>
<organism evidence="2">
    <name type="scientific">viral metagenome</name>
    <dbReference type="NCBI Taxonomy" id="1070528"/>
    <lineage>
        <taxon>unclassified sequences</taxon>
        <taxon>metagenomes</taxon>
        <taxon>organismal metagenomes</taxon>
    </lineage>
</organism>
<evidence type="ECO:0008006" key="3">
    <source>
        <dbReference type="Google" id="ProtNLM"/>
    </source>
</evidence>
<dbReference type="PANTHER" id="PTHR24419">
    <property type="entry name" value="INTERLEUKIN-1 RECEPTOR-ASSOCIATED KINASE"/>
    <property type="match status" value="1"/>
</dbReference>
<proteinExistence type="predicted"/>
<dbReference type="GO" id="GO:0035556">
    <property type="term" value="P:intracellular signal transduction"/>
    <property type="evidence" value="ECO:0007669"/>
    <property type="project" value="TreeGrafter"/>
</dbReference>
<accession>A0A6C0AXQ6</accession>
<dbReference type="GO" id="GO:0005737">
    <property type="term" value="C:cytoplasm"/>
    <property type="evidence" value="ECO:0007669"/>
    <property type="project" value="TreeGrafter"/>
</dbReference>
<feature type="region of interest" description="Disordered" evidence="1">
    <location>
        <begin position="261"/>
        <end position="301"/>
    </location>
</feature>
<protein>
    <recommendedName>
        <fullName evidence="3">Protein kinase domain-containing protein</fullName>
    </recommendedName>
</protein>